<evidence type="ECO:0000256" key="8">
    <source>
        <dbReference type="SAM" id="MobiDB-lite"/>
    </source>
</evidence>
<feature type="disulfide bond" evidence="7">
    <location>
        <begin position="228"/>
        <end position="249"/>
    </location>
</feature>
<name>D4YK96_9MICO</name>
<dbReference type="SUPFAM" id="SSF50494">
    <property type="entry name" value="Trypsin-like serine proteases"/>
    <property type="match status" value="1"/>
</dbReference>
<comment type="caution">
    <text evidence="9">The sequence shown here is derived from an EMBL/GenBank/DDBJ whole genome shotgun (WGS) entry which is preliminary data.</text>
</comment>
<feature type="active site" description="Charge relay system" evidence="6">
    <location>
        <position position="248"/>
    </location>
</feature>
<proteinExistence type="inferred from homology"/>
<dbReference type="AlphaFoldDB" id="D4YK96"/>
<dbReference type="InterPro" id="IPR009003">
    <property type="entry name" value="Peptidase_S1_PA"/>
</dbReference>
<feature type="disulfide bond" evidence="7">
    <location>
        <begin position="323"/>
        <end position="333"/>
    </location>
</feature>
<evidence type="ECO:0000256" key="3">
    <source>
        <dbReference type="ARBA" id="ARBA00022801"/>
    </source>
</evidence>
<dbReference type="InterPro" id="IPR001316">
    <property type="entry name" value="Pept_S1A_streptogrisin"/>
</dbReference>
<feature type="compositionally biased region" description="Basic and acidic residues" evidence="8">
    <location>
        <begin position="80"/>
        <end position="90"/>
    </location>
</feature>
<keyword evidence="2" id="KW-0645">Protease</keyword>
<sequence length="422" mass="44405">MLRNSRDVRNQDEENTVKKKVLCTALAGAFTLSGLTIAQPAPVHADPKPAKTSPEVKHVDPSFSDEQVKIMAKSSGRSEAAQRAHLEKQTDQNNNLYDLNKKGHSYDGAFFDKNNSLVVQAPQGSTAEKDAKKAGLKVRQAKHGESKLNEIVNTLNKVKDRSDVSAVTPDVAKDRVVITVTKKNANSDLVKKAKQFGDAVELREGTPNQVQARASGGDKISMRSGGYCSAGFPATTSDGQKVMVWAGHCIEGQQSFFAQGSLFATQGRTAFRSYDGRPDRDLGYVVLSRGSELSTNVNTYGSGARISGSSRGAWQAPVGTDVCRTGATSGITCGKVTAYNSTVNYTDNAGRSVASVSGLGASTVCTAAGDSGGAYTSGGYAVGMTSGGPAAQRCGFNGGYVKGQSYFQPVTDALNYYGLAFG</sequence>
<evidence type="ECO:0000313" key="10">
    <source>
        <dbReference type="Proteomes" id="UP000005714"/>
    </source>
</evidence>
<feature type="active site" description="Charge relay system" evidence="6">
    <location>
        <position position="281"/>
    </location>
</feature>
<feature type="active site" description="Charge relay system" evidence="6">
    <location>
        <position position="371"/>
    </location>
</feature>
<dbReference type="CDD" id="cd21112">
    <property type="entry name" value="alphaLP-like"/>
    <property type="match status" value="1"/>
</dbReference>
<evidence type="ECO:0000256" key="1">
    <source>
        <dbReference type="ARBA" id="ARBA00007664"/>
    </source>
</evidence>
<dbReference type="eggNOG" id="COG0265">
    <property type="taxonomic scope" value="Bacteria"/>
</dbReference>
<comment type="similarity">
    <text evidence="1">Belongs to the peptidase S1 family.</text>
</comment>
<dbReference type="GO" id="GO:0006508">
    <property type="term" value="P:proteolysis"/>
    <property type="evidence" value="ECO:0007669"/>
    <property type="project" value="UniProtKB-KW"/>
</dbReference>
<dbReference type="Proteomes" id="UP000005714">
    <property type="component" value="Unassembled WGS sequence"/>
</dbReference>
<evidence type="ECO:0000256" key="6">
    <source>
        <dbReference type="PIRSR" id="PIRSR001134-1"/>
    </source>
</evidence>
<keyword evidence="4" id="KW-0720">Serine protease</keyword>
<dbReference type="GO" id="GO:0004252">
    <property type="term" value="F:serine-type endopeptidase activity"/>
    <property type="evidence" value="ECO:0007669"/>
    <property type="project" value="InterPro"/>
</dbReference>
<keyword evidence="5 7" id="KW-1015">Disulfide bond</keyword>
<keyword evidence="10" id="KW-1185">Reference proteome</keyword>
<organism evidence="9 10">
    <name type="scientific">Brevibacterium mcbrellneri ATCC 49030</name>
    <dbReference type="NCBI Taxonomy" id="585530"/>
    <lineage>
        <taxon>Bacteria</taxon>
        <taxon>Bacillati</taxon>
        <taxon>Actinomycetota</taxon>
        <taxon>Actinomycetes</taxon>
        <taxon>Micrococcales</taxon>
        <taxon>Brevibacteriaceae</taxon>
        <taxon>Brevibacterium</taxon>
    </lineage>
</organism>
<evidence type="ECO:0000256" key="2">
    <source>
        <dbReference type="ARBA" id="ARBA00022670"/>
    </source>
</evidence>
<dbReference type="PIRSF" id="PIRSF001134">
    <property type="entry name" value="Streptogrisin"/>
    <property type="match status" value="1"/>
</dbReference>
<keyword evidence="3" id="KW-0378">Hydrolase</keyword>
<protein>
    <submittedName>
        <fullName evidence="9">Trypsin</fullName>
    </submittedName>
</protein>
<dbReference type="InterPro" id="IPR043504">
    <property type="entry name" value="Peptidase_S1_PA_chymotrypsin"/>
</dbReference>
<dbReference type="PRINTS" id="PR00861">
    <property type="entry name" value="ALYTICPTASE"/>
</dbReference>
<reference evidence="9 10" key="1">
    <citation type="submission" date="2010-04" db="EMBL/GenBank/DDBJ databases">
        <authorList>
            <person name="Qin X."/>
            <person name="Bachman B."/>
            <person name="Battles P."/>
            <person name="Bell A."/>
            <person name="Bess C."/>
            <person name="Bickham C."/>
            <person name="Chaboub L."/>
            <person name="Chen D."/>
            <person name="Coyle M."/>
            <person name="Deiros D.R."/>
            <person name="Dinh H."/>
            <person name="Forbes L."/>
            <person name="Fowler G."/>
            <person name="Francisco L."/>
            <person name="Fu Q."/>
            <person name="Gubbala S."/>
            <person name="Hale W."/>
            <person name="Han Y."/>
            <person name="Hemphill L."/>
            <person name="Highlander S.K."/>
            <person name="Hirani K."/>
            <person name="Hogues M."/>
            <person name="Jackson L."/>
            <person name="Jakkamsetti A."/>
            <person name="Javaid M."/>
            <person name="Jiang H."/>
            <person name="Korchina V."/>
            <person name="Kovar C."/>
            <person name="Lara F."/>
            <person name="Lee S."/>
            <person name="Mata R."/>
            <person name="Mathew T."/>
            <person name="Moen C."/>
            <person name="Morales K."/>
            <person name="Munidasa M."/>
            <person name="Nazareth L."/>
            <person name="Ngo R."/>
            <person name="Nguyen L."/>
            <person name="Okwuonu G."/>
            <person name="Ongeri F."/>
            <person name="Patil S."/>
            <person name="Petrosino J."/>
            <person name="Pham C."/>
            <person name="Pham P."/>
            <person name="Pu L.-L."/>
            <person name="Puazo M."/>
            <person name="Raj R."/>
            <person name="Reid J."/>
            <person name="Rouhana J."/>
            <person name="Saada N."/>
            <person name="Shang Y."/>
            <person name="Simmons D."/>
            <person name="Thornton R."/>
            <person name="Warren J."/>
            <person name="Weissenberger G."/>
            <person name="Zhang J."/>
            <person name="Zhang L."/>
            <person name="Zhou C."/>
            <person name="Zhu D."/>
            <person name="Muzny D."/>
            <person name="Worley K."/>
            <person name="Gibbs R."/>
        </authorList>
    </citation>
    <scope>NUCLEOTIDE SEQUENCE [LARGE SCALE GENOMIC DNA]</scope>
    <source>
        <strain evidence="9 10">ATCC 49030</strain>
    </source>
</reference>
<evidence type="ECO:0000256" key="5">
    <source>
        <dbReference type="ARBA" id="ARBA00023157"/>
    </source>
</evidence>
<feature type="region of interest" description="Disordered" evidence="8">
    <location>
        <begin position="71"/>
        <end position="99"/>
    </location>
</feature>
<accession>D4YK96</accession>
<dbReference type="STRING" id="585530.HMPREF0183_0356"/>
<dbReference type="EMBL" id="ADNU01000012">
    <property type="protein sequence ID" value="EFG48388.1"/>
    <property type="molecule type" value="Genomic_DNA"/>
</dbReference>
<feature type="disulfide bond" evidence="7">
    <location>
        <begin position="365"/>
        <end position="394"/>
    </location>
</feature>
<dbReference type="Gene3D" id="2.40.10.10">
    <property type="entry name" value="Trypsin-like serine proteases"/>
    <property type="match status" value="2"/>
</dbReference>
<evidence type="ECO:0000256" key="4">
    <source>
        <dbReference type="ARBA" id="ARBA00022825"/>
    </source>
</evidence>
<evidence type="ECO:0000313" key="9">
    <source>
        <dbReference type="EMBL" id="EFG48388.1"/>
    </source>
</evidence>
<evidence type="ECO:0000256" key="7">
    <source>
        <dbReference type="PIRSR" id="PIRSR001134-2"/>
    </source>
</evidence>
<gene>
    <name evidence="9" type="primary">sprG</name>
    <name evidence="9" type="ORF">HMPREF0183_0356</name>
</gene>